<dbReference type="InterPro" id="IPR012338">
    <property type="entry name" value="Beta-lactam/transpept-like"/>
</dbReference>
<keyword evidence="3" id="KW-1185">Reference proteome</keyword>
<protein>
    <submittedName>
        <fullName evidence="2">Penicillin-binding protein</fullName>
    </submittedName>
</protein>
<evidence type="ECO:0000259" key="1">
    <source>
        <dbReference type="Pfam" id="PF00144"/>
    </source>
</evidence>
<dbReference type="EMBL" id="QFKX01000001">
    <property type="protein sequence ID" value="PWH07608.1"/>
    <property type="molecule type" value="Genomic_DNA"/>
</dbReference>
<dbReference type="Pfam" id="PF00144">
    <property type="entry name" value="Beta-lactamase"/>
    <property type="match status" value="1"/>
</dbReference>
<dbReference type="PANTHER" id="PTHR43283">
    <property type="entry name" value="BETA-LACTAMASE-RELATED"/>
    <property type="match status" value="1"/>
</dbReference>
<feature type="domain" description="Beta-lactamase-related" evidence="1">
    <location>
        <begin position="38"/>
        <end position="243"/>
    </location>
</feature>
<dbReference type="RefSeq" id="WP_109274494.1">
    <property type="nucleotide sequence ID" value="NZ_QFKX01000001.1"/>
</dbReference>
<evidence type="ECO:0000313" key="2">
    <source>
        <dbReference type="EMBL" id="PWH07608.1"/>
    </source>
</evidence>
<gene>
    <name evidence="2" type="ORF">DEO23_02995</name>
</gene>
<organism evidence="2 3">
    <name type="scientific">Brachybacterium endophyticum</name>
    <dbReference type="NCBI Taxonomy" id="2182385"/>
    <lineage>
        <taxon>Bacteria</taxon>
        <taxon>Bacillati</taxon>
        <taxon>Actinomycetota</taxon>
        <taxon>Actinomycetes</taxon>
        <taxon>Micrococcales</taxon>
        <taxon>Dermabacteraceae</taxon>
        <taxon>Brachybacterium</taxon>
    </lineage>
</organism>
<dbReference type="SUPFAM" id="SSF56601">
    <property type="entry name" value="beta-lactamase/transpeptidase-like"/>
    <property type="match status" value="1"/>
</dbReference>
<evidence type="ECO:0000313" key="3">
    <source>
        <dbReference type="Proteomes" id="UP000245590"/>
    </source>
</evidence>
<accession>A0A2U2RNY7</accession>
<reference evidence="2 3" key="1">
    <citation type="submission" date="2018-05" db="EMBL/GenBank/DDBJ databases">
        <title>Brachybacterium sp. M1HQ-2T, whole genome shotgun sequence.</title>
        <authorList>
            <person name="Tuo L."/>
        </authorList>
    </citation>
    <scope>NUCLEOTIDE SEQUENCE [LARGE SCALE GENOMIC DNA]</scope>
    <source>
        <strain evidence="2 3">M1HQ-2</strain>
    </source>
</reference>
<sequence>MTPGLGVLEEFPFEAAAIVLGPEGVRASAGDLTRSRPLRSVTKTLTAYACAIALEQGAVTLEDQAGPEGSTLRHLLCHASGLFYESDRVLQPPGRRRHYSNRGIDLAAEHVASAVGRDFEDWVRERVTGPLGMDRLEWAGSPSVGASAPLEDLALFALELLRPTLVGPDVFARTTTAQLPELAGIMPGFGKQDPNPFGLGFEIRGHKHPHWTALAGSPRTFGHFGMLGVALWVDPDADLAAVIGTGHEFCDHHRVLLPRLGDDILAAWGPSGR</sequence>
<dbReference type="PANTHER" id="PTHR43283:SF15">
    <property type="entry name" value="CONSERVED PROTEIN"/>
    <property type="match status" value="1"/>
</dbReference>
<dbReference type="InterPro" id="IPR001466">
    <property type="entry name" value="Beta-lactam-related"/>
</dbReference>
<dbReference type="OrthoDB" id="3336932at2"/>
<name>A0A2U2RNY7_9MICO</name>
<dbReference type="AlphaFoldDB" id="A0A2U2RNY7"/>
<comment type="caution">
    <text evidence="2">The sequence shown here is derived from an EMBL/GenBank/DDBJ whole genome shotgun (WGS) entry which is preliminary data.</text>
</comment>
<dbReference type="InterPro" id="IPR050789">
    <property type="entry name" value="Diverse_Enzym_Activities"/>
</dbReference>
<proteinExistence type="predicted"/>
<dbReference type="Proteomes" id="UP000245590">
    <property type="component" value="Unassembled WGS sequence"/>
</dbReference>
<dbReference type="Gene3D" id="3.40.710.10">
    <property type="entry name" value="DD-peptidase/beta-lactamase superfamily"/>
    <property type="match status" value="1"/>
</dbReference>